<dbReference type="InterPro" id="IPR025277">
    <property type="entry name" value="Apiosidase-like_cat_dom"/>
</dbReference>
<reference evidence="3" key="2">
    <citation type="journal article" date="2021" name="PeerJ">
        <title>Extensive microbial diversity within the chicken gut microbiome revealed by metagenomics and culture.</title>
        <authorList>
            <person name="Gilroy R."/>
            <person name="Ravi A."/>
            <person name="Getino M."/>
            <person name="Pursley I."/>
            <person name="Horton D.L."/>
            <person name="Alikhan N.F."/>
            <person name="Baker D."/>
            <person name="Gharbi K."/>
            <person name="Hall N."/>
            <person name="Watson M."/>
            <person name="Adriaenssens E.M."/>
            <person name="Foster-Nyarko E."/>
            <person name="Jarju S."/>
            <person name="Secka A."/>
            <person name="Antonio M."/>
            <person name="Oren A."/>
            <person name="Chaudhuri R.R."/>
            <person name="La Ragione R."/>
            <person name="Hildebrand F."/>
            <person name="Pallen M.J."/>
        </authorList>
    </citation>
    <scope>NUCLEOTIDE SEQUENCE</scope>
    <source>
        <strain evidence="3">CHK183-6373</strain>
    </source>
</reference>
<dbReference type="GO" id="GO:0016787">
    <property type="term" value="F:hydrolase activity"/>
    <property type="evidence" value="ECO:0007669"/>
    <property type="project" value="UniProtKB-KW"/>
</dbReference>
<sequence length="429" mass="48679">MKRLLVRERYFYWEDGEPFFYLGDTAWELLHQLNREEIARYMALRAQQGFTVVQTVALAELDGLRVPNAYGRKPLLDGENGQPDPTWPDVAGDYSYWDHVDYAVETAAEHGLVIALLPTWGDKFCSLWGKGPCVFTPENAYQYGKWLGARYASRWNILWMLGGDRALNETTRPIIDRMAEGIREADGAHLMTFHPPGSHNSTEYLNDAAYIDFHTAQTGHDVAKCYPSDAEMRAMSLASAKPYMDSEPRYEDHPACFNEKLGYYWQAADVRQNAYWDVFAGACGHTFGNHNIWCCNANPNAYYPHRWQEALDHPAAGQMRWVKQLRLRGDYASFRPAPEVLVEQYAGEGHLAAARGEGYCYVYTPLGMPFTVRLAAIAAPGNVLKAYWMDPRTGEEKMFGVYPVVGENLFVPPSRGKGEDWVLILEAAR</sequence>
<dbReference type="EMBL" id="DVOT01000222">
    <property type="protein sequence ID" value="HIV28742.1"/>
    <property type="molecule type" value="Genomic_DNA"/>
</dbReference>
<dbReference type="Gene3D" id="3.20.20.80">
    <property type="entry name" value="Glycosidases"/>
    <property type="match status" value="1"/>
</dbReference>
<dbReference type="Pfam" id="PF13204">
    <property type="entry name" value="Apiosidase"/>
    <property type="match status" value="1"/>
</dbReference>
<dbReference type="SUPFAM" id="SSF51445">
    <property type="entry name" value="(Trans)glycosidases"/>
    <property type="match status" value="1"/>
</dbReference>
<dbReference type="AlphaFoldDB" id="A0A9D1P9Y6"/>
<organism evidence="3 4">
    <name type="scientific">Candidatus Ornithocaccomicrobium faecavium</name>
    <dbReference type="NCBI Taxonomy" id="2840890"/>
    <lineage>
        <taxon>Bacteria</taxon>
        <taxon>Bacillati</taxon>
        <taxon>Bacillota</taxon>
        <taxon>Clostridia</taxon>
        <taxon>Candidatus Ornithocaccomicrobium</taxon>
    </lineage>
</organism>
<comment type="caution">
    <text evidence="3">The sequence shown here is derived from an EMBL/GenBank/DDBJ whole genome shotgun (WGS) entry which is preliminary data.</text>
</comment>
<evidence type="ECO:0000259" key="1">
    <source>
        <dbReference type="Pfam" id="PF12904"/>
    </source>
</evidence>
<dbReference type="Proteomes" id="UP000886884">
    <property type="component" value="Unassembled WGS sequence"/>
</dbReference>
<evidence type="ECO:0000313" key="3">
    <source>
        <dbReference type="EMBL" id="HIV28742.1"/>
    </source>
</evidence>
<dbReference type="PANTHER" id="PTHR37836:SF2">
    <property type="entry name" value="DUF4038 DOMAIN-CONTAINING PROTEIN"/>
    <property type="match status" value="1"/>
</dbReference>
<evidence type="ECO:0000313" key="4">
    <source>
        <dbReference type="Proteomes" id="UP000886884"/>
    </source>
</evidence>
<proteinExistence type="predicted"/>
<keyword evidence="3" id="KW-0378">Hydrolase</keyword>
<feature type="domain" description="Apiosidase-like catalytic" evidence="2">
    <location>
        <begin position="8"/>
        <end position="327"/>
    </location>
</feature>
<name>A0A9D1P9Y6_9FIRM</name>
<feature type="domain" description="Putative collagen-binding" evidence="1">
    <location>
        <begin position="336"/>
        <end position="426"/>
    </location>
</feature>
<protein>
    <submittedName>
        <fullName evidence="3">Glycoside hydrolase family 140 protein</fullName>
    </submittedName>
</protein>
<reference evidence="3" key="1">
    <citation type="submission" date="2020-10" db="EMBL/GenBank/DDBJ databases">
        <authorList>
            <person name="Gilroy R."/>
        </authorList>
    </citation>
    <scope>NUCLEOTIDE SEQUENCE</scope>
    <source>
        <strain evidence="3">CHK183-6373</strain>
    </source>
</reference>
<dbReference type="InterPro" id="IPR024749">
    <property type="entry name" value="Collagen-bd_put"/>
</dbReference>
<dbReference type="Pfam" id="PF12904">
    <property type="entry name" value="Collagen_bind_2"/>
    <property type="match status" value="1"/>
</dbReference>
<dbReference type="PANTHER" id="PTHR37836">
    <property type="entry name" value="LMO1036 PROTEIN"/>
    <property type="match status" value="1"/>
</dbReference>
<accession>A0A9D1P9Y6</accession>
<dbReference type="InterPro" id="IPR017853">
    <property type="entry name" value="GH"/>
</dbReference>
<evidence type="ECO:0000259" key="2">
    <source>
        <dbReference type="Pfam" id="PF13204"/>
    </source>
</evidence>
<gene>
    <name evidence="3" type="ORF">IAA64_12285</name>
</gene>